<comment type="function">
    <text evidence="10">Essential for the assembly of the distal half of centrioles, required for centriole elongation. Acts as a negative regulator of centriole elongation.</text>
</comment>
<dbReference type="EMBL" id="OD000479">
    <property type="protein sequence ID" value="CAD7397810.1"/>
    <property type="molecule type" value="Genomic_DNA"/>
</dbReference>
<evidence type="ECO:0000256" key="1">
    <source>
        <dbReference type="ARBA" id="ARBA00004114"/>
    </source>
</evidence>
<reference evidence="12" key="1">
    <citation type="submission" date="2020-11" db="EMBL/GenBank/DDBJ databases">
        <authorList>
            <person name="Tran Van P."/>
        </authorList>
    </citation>
    <scope>NUCLEOTIDE SEQUENCE</scope>
</reference>
<protein>
    <recommendedName>
        <fullName evidence="3">Centrosomal protein POC5</fullName>
    </recommendedName>
    <alternativeName>
        <fullName evidence="9">Protein of centriole 5</fullName>
    </alternativeName>
</protein>
<name>A0A7R9CM07_TIMPO</name>
<evidence type="ECO:0000256" key="4">
    <source>
        <dbReference type="ARBA" id="ARBA00022490"/>
    </source>
</evidence>
<evidence type="ECO:0000256" key="2">
    <source>
        <dbReference type="ARBA" id="ARBA00010411"/>
    </source>
</evidence>
<keyword evidence="8" id="KW-0131">Cell cycle</keyword>
<dbReference type="PANTHER" id="PTHR28618">
    <property type="entry name" value="CENTROSOMAL PROTEIN POC5"/>
    <property type="match status" value="1"/>
</dbReference>
<dbReference type="AlphaFoldDB" id="A0A7R9CM07"/>
<evidence type="ECO:0000313" key="12">
    <source>
        <dbReference type="EMBL" id="CAD7397810.1"/>
    </source>
</evidence>
<proteinExistence type="inferred from homology"/>
<evidence type="ECO:0000256" key="10">
    <source>
        <dbReference type="ARBA" id="ARBA00049959"/>
    </source>
</evidence>
<gene>
    <name evidence="12" type="ORF">TPSB3V08_LOCUS1369</name>
</gene>
<evidence type="ECO:0000256" key="7">
    <source>
        <dbReference type="ARBA" id="ARBA00023212"/>
    </source>
</evidence>
<comment type="subcellular location">
    <subcellularLocation>
        <location evidence="1">Cytoplasm</location>
        <location evidence="1">Cytoskeleton</location>
        <location evidence="1">Microtubule organizing center</location>
        <location evidence="1">Centrosome</location>
        <location evidence="1">Centriole</location>
    </subcellularLocation>
</comment>
<evidence type="ECO:0000256" key="3">
    <source>
        <dbReference type="ARBA" id="ARBA00014910"/>
    </source>
</evidence>
<keyword evidence="7" id="KW-0206">Cytoskeleton</keyword>
<organism evidence="12">
    <name type="scientific">Timema poppense</name>
    <name type="common">Walking stick</name>
    <dbReference type="NCBI Taxonomy" id="170557"/>
    <lineage>
        <taxon>Eukaryota</taxon>
        <taxon>Metazoa</taxon>
        <taxon>Ecdysozoa</taxon>
        <taxon>Arthropoda</taxon>
        <taxon>Hexapoda</taxon>
        <taxon>Insecta</taxon>
        <taxon>Pterygota</taxon>
        <taxon>Neoptera</taxon>
        <taxon>Polyneoptera</taxon>
        <taxon>Phasmatodea</taxon>
        <taxon>Timematodea</taxon>
        <taxon>Timematoidea</taxon>
        <taxon>Timematidae</taxon>
        <taxon>Timema</taxon>
    </lineage>
</organism>
<dbReference type="InterPro" id="IPR033351">
    <property type="entry name" value="POC5"/>
</dbReference>
<sequence length="438" mass="50070">MDVNDISASPTPLMSNKHTCSEYDVKNQTFHQTPDKQNEIFPADCGEYVMGKFRASSVVYNIDKTMDGSNTYMNYRIPASTSYRDCLDAATSLSPLEILRVDIRKRFPEDECIYSSAFAMLGNITNRLQHVHSQTLAREMKNCEHKVNEFQEEVSVMRWTLDDQARLLSDKDLTIQQLNRQLIDERLMLTNSRQVDERRIEDINNHLEMFQQHAAEMLYRRKLLSRTFNMLRNAAVASCVKRAERKYQQLQEKYNTCKTKLEEELEMAHKEKASMKRESGEFETALQHSLMKGLCLLNLEALNVLKSRGSLDQDKNYKGDMVEHLCQETDICETTGSPSNPVCQTGQALENTSQKINTATIKGKSTRPGTPERVLDTETVILSTAGQPNQNKFGLKTNTSKYIKNSTKLNRALRVINANVTKISHNNSDLCDTSRKKP</sequence>
<keyword evidence="5" id="KW-0677">Repeat</keyword>
<feature type="coiled-coil region" evidence="11">
    <location>
        <begin position="233"/>
        <end position="278"/>
    </location>
</feature>
<keyword evidence="4" id="KW-0963">Cytoplasm</keyword>
<evidence type="ECO:0000256" key="9">
    <source>
        <dbReference type="ARBA" id="ARBA00031694"/>
    </source>
</evidence>
<evidence type="ECO:0000256" key="11">
    <source>
        <dbReference type="SAM" id="Coils"/>
    </source>
</evidence>
<comment type="similarity">
    <text evidence="2">Belongs to the POC5 family.</text>
</comment>
<dbReference type="PANTHER" id="PTHR28618:SF1">
    <property type="entry name" value="CENTROSOMAL PROTEIN POC5"/>
    <property type="match status" value="1"/>
</dbReference>
<evidence type="ECO:0000256" key="5">
    <source>
        <dbReference type="ARBA" id="ARBA00022737"/>
    </source>
</evidence>
<dbReference type="GO" id="GO:0005814">
    <property type="term" value="C:centriole"/>
    <property type="evidence" value="ECO:0007669"/>
    <property type="project" value="UniProtKB-SubCell"/>
</dbReference>
<accession>A0A7R9CM07</accession>
<evidence type="ECO:0000256" key="8">
    <source>
        <dbReference type="ARBA" id="ARBA00023306"/>
    </source>
</evidence>
<evidence type="ECO:0000256" key="6">
    <source>
        <dbReference type="ARBA" id="ARBA00023054"/>
    </source>
</evidence>
<keyword evidence="6 11" id="KW-0175">Coiled coil</keyword>